<reference evidence="2 3" key="1">
    <citation type="journal article" date="2015" name="Front. Microbiol.">
        <title>Genome sequence of the plant growth promoting endophytic yeast Rhodotorula graminis WP1.</title>
        <authorList>
            <person name="Firrincieli A."/>
            <person name="Otillar R."/>
            <person name="Salamov A."/>
            <person name="Schmutz J."/>
            <person name="Khan Z."/>
            <person name="Redman R.S."/>
            <person name="Fleck N.D."/>
            <person name="Lindquist E."/>
            <person name="Grigoriev I.V."/>
            <person name="Doty S.L."/>
        </authorList>
    </citation>
    <scope>NUCLEOTIDE SEQUENCE [LARGE SCALE GENOMIC DNA]</scope>
    <source>
        <strain evidence="2 3">WP1</strain>
    </source>
</reference>
<dbReference type="RefSeq" id="XP_018267486.1">
    <property type="nucleotide sequence ID" value="XM_018418782.1"/>
</dbReference>
<dbReference type="AlphaFoldDB" id="A0A0N8PZ62"/>
<feature type="compositionally biased region" description="Acidic residues" evidence="1">
    <location>
        <begin position="1"/>
        <end position="17"/>
    </location>
</feature>
<dbReference type="GeneID" id="28979229"/>
<evidence type="ECO:0000313" key="3">
    <source>
        <dbReference type="Proteomes" id="UP000053890"/>
    </source>
</evidence>
<name>A0A0N8PZ62_RHOGW</name>
<feature type="compositionally biased region" description="Basic and acidic residues" evidence="1">
    <location>
        <begin position="18"/>
        <end position="29"/>
    </location>
</feature>
<dbReference type="OMA" id="YCVETIV"/>
<dbReference type="EMBL" id="KQ474094">
    <property type="protein sequence ID" value="KPV71437.1"/>
    <property type="molecule type" value="Genomic_DNA"/>
</dbReference>
<organism evidence="2 3">
    <name type="scientific">Rhodotorula graminis (strain WP1)</name>
    <dbReference type="NCBI Taxonomy" id="578459"/>
    <lineage>
        <taxon>Eukaryota</taxon>
        <taxon>Fungi</taxon>
        <taxon>Dikarya</taxon>
        <taxon>Basidiomycota</taxon>
        <taxon>Pucciniomycotina</taxon>
        <taxon>Microbotryomycetes</taxon>
        <taxon>Sporidiobolales</taxon>
        <taxon>Sporidiobolaceae</taxon>
        <taxon>Rhodotorula</taxon>
    </lineage>
</organism>
<feature type="region of interest" description="Disordered" evidence="1">
    <location>
        <begin position="1"/>
        <end position="29"/>
    </location>
</feature>
<keyword evidence="3" id="KW-1185">Reference proteome</keyword>
<dbReference type="OrthoDB" id="2527272at2759"/>
<protein>
    <submittedName>
        <fullName evidence="2">Uncharacterized protein</fullName>
    </submittedName>
</protein>
<dbReference type="Proteomes" id="UP000053890">
    <property type="component" value="Unassembled WGS sequence"/>
</dbReference>
<accession>A0A0N8PZ62</accession>
<proteinExistence type="predicted"/>
<evidence type="ECO:0000313" key="2">
    <source>
        <dbReference type="EMBL" id="KPV71437.1"/>
    </source>
</evidence>
<sequence>MQLYSDDDAEELDVDEIEEKKPPRKARETHTWNLRRTSNLQILVAACGAPLAWTKFFDGESASEVSRFLSSVHDQQGTSFPTYIAYDRACHVLRHVLSTTPSLPPFLSSTRLVVTAFHKRIHPAADTFCDEFCTPTPLDGQAQDLVVPFRPATRGGKFRRGSSRTFERAFNTSAAEQLNSTIARFGKLLATLRADNFDFLVHVLLRYRRDKVEGKTT</sequence>
<gene>
    <name evidence="2" type="ORF">RHOBADRAFT_65813</name>
</gene>
<evidence type="ECO:0000256" key="1">
    <source>
        <dbReference type="SAM" id="MobiDB-lite"/>
    </source>
</evidence>